<dbReference type="InterPro" id="IPR024463">
    <property type="entry name" value="Transposase_TnpC_homeodom"/>
</dbReference>
<evidence type="ECO:0000313" key="4">
    <source>
        <dbReference type="Proteomes" id="UP000076577"/>
    </source>
</evidence>
<evidence type="ECO:0000313" key="3">
    <source>
        <dbReference type="EMBL" id="KZL18401.1"/>
    </source>
</evidence>
<feature type="domain" description="Transposase TnpC homeodomain" evidence="2">
    <location>
        <begin position="4"/>
        <end position="63"/>
    </location>
</feature>
<proteinExistence type="predicted"/>
<accession>A0A165Y3H8</accession>
<protein>
    <submittedName>
        <fullName evidence="3">Transposase C of IS166 homeodomain protein</fullName>
    </submittedName>
</protein>
<evidence type="ECO:0000256" key="1">
    <source>
        <dbReference type="SAM" id="MobiDB-lite"/>
    </source>
</evidence>
<dbReference type="Pfam" id="PF13007">
    <property type="entry name" value="LZ_Tnp_IS66"/>
    <property type="match status" value="1"/>
</dbReference>
<dbReference type="RefSeq" id="WP_208979615.1">
    <property type="nucleotide sequence ID" value="NZ_FOFM01000017.1"/>
</dbReference>
<dbReference type="PATRIC" id="fig|989403.3.peg.2808"/>
<gene>
    <name evidence="3" type="ORF">PsAD2_02625</name>
</gene>
<sequence length="102" mass="11560">MHGANRHRFGSKSETLDKLNLNHTEDKEIGEAAQEQQDATSVSDKKEKRQYSRKPLPAHLERSDTVLVPGDNCRCCGVALKQFGEDITEELEYSEAELQMIQ</sequence>
<dbReference type="EMBL" id="LMCB01000022">
    <property type="protein sequence ID" value="KZL18401.1"/>
    <property type="molecule type" value="Genomic_DNA"/>
</dbReference>
<dbReference type="Proteomes" id="UP000076577">
    <property type="component" value="Unassembled WGS sequence"/>
</dbReference>
<comment type="caution">
    <text evidence="3">The sequence shown here is derived from an EMBL/GenBank/DDBJ whole genome shotgun (WGS) entry which is preliminary data.</text>
</comment>
<evidence type="ECO:0000259" key="2">
    <source>
        <dbReference type="Pfam" id="PF13007"/>
    </source>
</evidence>
<name>A0A165Y3H8_9HYPH</name>
<feature type="region of interest" description="Disordered" evidence="1">
    <location>
        <begin position="1"/>
        <end position="63"/>
    </location>
</feature>
<dbReference type="GO" id="GO:0003677">
    <property type="term" value="F:DNA binding"/>
    <property type="evidence" value="ECO:0007669"/>
    <property type="project" value="UniProtKB-KW"/>
</dbReference>
<organism evidence="3 4">
    <name type="scientific">Pseudovibrio axinellae</name>
    <dbReference type="NCBI Taxonomy" id="989403"/>
    <lineage>
        <taxon>Bacteria</taxon>
        <taxon>Pseudomonadati</taxon>
        <taxon>Pseudomonadota</taxon>
        <taxon>Alphaproteobacteria</taxon>
        <taxon>Hyphomicrobiales</taxon>
        <taxon>Stappiaceae</taxon>
        <taxon>Pseudovibrio</taxon>
    </lineage>
</organism>
<keyword evidence="3" id="KW-0238">DNA-binding</keyword>
<feature type="compositionally biased region" description="Basic residues" evidence="1">
    <location>
        <begin position="1"/>
        <end position="10"/>
    </location>
</feature>
<reference evidence="3 4" key="1">
    <citation type="journal article" date="2016" name="Front. Microbiol.">
        <title>Comparative Genomic Analysis Reveals a Diverse Repertoire of Genes Involved in Prokaryote-Eukaryote Interactions within the Pseudovibrio Genus.</title>
        <authorList>
            <person name="Romano S."/>
            <person name="Fernandez-Guerra A."/>
            <person name="Reen F.J."/>
            <person name="Glockner F.O."/>
            <person name="Crowley S.P."/>
            <person name="O'Sullivan O."/>
            <person name="Cotter P.D."/>
            <person name="Adams C."/>
            <person name="Dobson A.D."/>
            <person name="O'Gara F."/>
        </authorList>
    </citation>
    <scope>NUCLEOTIDE SEQUENCE [LARGE SCALE GENOMIC DNA]</scope>
    <source>
        <strain evidence="3 4">Ad2</strain>
    </source>
</reference>
<keyword evidence="3" id="KW-0371">Homeobox</keyword>
<dbReference type="STRING" id="989403.SAMN05421798_11717"/>
<dbReference type="AlphaFoldDB" id="A0A165Y3H8"/>
<keyword evidence="4" id="KW-1185">Reference proteome</keyword>